<evidence type="ECO:0000313" key="5">
    <source>
        <dbReference type="EMBL" id="CAD1549947.1"/>
    </source>
</evidence>
<evidence type="ECO:0008006" key="6">
    <source>
        <dbReference type="Google" id="ProtNLM"/>
    </source>
</evidence>
<organism evidence="5">
    <name type="scientific">Bracon brevicornis</name>
    <dbReference type="NCBI Taxonomy" id="1563983"/>
    <lineage>
        <taxon>Eukaryota</taxon>
        <taxon>Metazoa</taxon>
        <taxon>Ecdysozoa</taxon>
        <taxon>Arthropoda</taxon>
        <taxon>Hexapoda</taxon>
        <taxon>Insecta</taxon>
        <taxon>Pterygota</taxon>
        <taxon>Neoptera</taxon>
        <taxon>Endopterygota</taxon>
        <taxon>Hymenoptera</taxon>
        <taxon>Apocrita</taxon>
        <taxon>Ichneumonoidea</taxon>
        <taxon>Braconidae</taxon>
        <taxon>Braconinae</taxon>
        <taxon>Bracon</taxon>
    </lineage>
</organism>
<dbReference type="Gene3D" id="3.80.10.10">
    <property type="entry name" value="Ribonuclease Inhibitor"/>
    <property type="match status" value="2"/>
</dbReference>
<name>A0A6V7JF59_9HYME</name>
<dbReference type="SUPFAM" id="SSF52058">
    <property type="entry name" value="L domain-like"/>
    <property type="match status" value="2"/>
</dbReference>
<dbReference type="SMART" id="SM00369">
    <property type="entry name" value="LRR_TYP"/>
    <property type="match status" value="5"/>
</dbReference>
<dbReference type="Pfam" id="PF13855">
    <property type="entry name" value="LRR_8"/>
    <property type="match status" value="1"/>
</dbReference>
<dbReference type="PANTHER" id="PTHR24373">
    <property type="entry name" value="SLIT RELATED LEUCINE-RICH REPEAT NEURONAL PROTEIN"/>
    <property type="match status" value="1"/>
</dbReference>
<sequence>MLKSTLLILLGAVVLSVVLSEDQIKCKNLTFAFTICNTETRLLSIDQIQYADSLNVTFTSISRIAPNAFRNVRITKLTLNFSAEFNKTRRVTFEESSLGGLPALTILKISGAEFELSRNHFQQFASVMHLPASGTELNNMEQPTAAQPNLKLSRGIVVSVSSDSVTVGAEDIVSGLFDDLTNLEELDLSWNNIQSVRGKPFKGLNRLLILKMDNSRIYDLGPGVFDDLVQLEILDLHGNSIDVVREDVFQSLTNLREIDLHSNSIVVIERFAFSGLSLETLRLNSNDLRAIAPYTFSRLNVDFLDLRNNTQMTISPGSLGGLRVWNLTVDRGSLRLGEFH</sequence>
<feature type="signal peptide" evidence="4">
    <location>
        <begin position="1"/>
        <end position="20"/>
    </location>
</feature>
<feature type="chain" id="PRO_5028049744" description="LRRCT domain-containing protein" evidence="4">
    <location>
        <begin position="21"/>
        <end position="340"/>
    </location>
</feature>
<dbReference type="GO" id="GO:0005615">
    <property type="term" value="C:extracellular space"/>
    <property type="evidence" value="ECO:0007669"/>
    <property type="project" value="TreeGrafter"/>
</dbReference>
<evidence type="ECO:0000256" key="1">
    <source>
        <dbReference type="ARBA" id="ARBA00022614"/>
    </source>
</evidence>
<gene>
    <name evidence="5" type="ORF">BBRV_LOCUS49344</name>
</gene>
<dbReference type="AlphaFoldDB" id="A0A6V7JF59"/>
<dbReference type="SMART" id="SM00365">
    <property type="entry name" value="LRR_SD22"/>
    <property type="match status" value="3"/>
</dbReference>
<evidence type="ECO:0000256" key="2">
    <source>
        <dbReference type="ARBA" id="ARBA00022729"/>
    </source>
</evidence>
<keyword evidence="2 4" id="KW-0732">Signal</keyword>
<dbReference type="EMBL" id="CADCXW020000015">
    <property type="protein sequence ID" value="CAD1549947.1"/>
    <property type="molecule type" value="Genomic_DNA"/>
</dbReference>
<reference evidence="5" key="1">
    <citation type="submission" date="2020-07" db="EMBL/GenBank/DDBJ databases">
        <authorList>
            <person name="Ferguson B K."/>
        </authorList>
    </citation>
    <scope>NUCLEOTIDE SEQUENCE</scope>
    <source>
        <strain evidence="5">L06</strain>
    </source>
</reference>
<dbReference type="InterPro" id="IPR050328">
    <property type="entry name" value="Dev_Immune_Receptor"/>
</dbReference>
<dbReference type="InterPro" id="IPR001611">
    <property type="entry name" value="Leu-rich_rpt"/>
</dbReference>
<dbReference type="PROSITE" id="PS51450">
    <property type="entry name" value="LRR"/>
    <property type="match status" value="1"/>
</dbReference>
<dbReference type="GO" id="GO:0031012">
    <property type="term" value="C:extracellular matrix"/>
    <property type="evidence" value="ECO:0007669"/>
    <property type="project" value="TreeGrafter"/>
</dbReference>
<proteinExistence type="predicted"/>
<dbReference type="InterPro" id="IPR032675">
    <property type="entry name" value="LRR_dom_sf"/>
</dbReference>
<protein>
    <recommendedName>
        <fullName evidence="6">LRRCT domain-containing protein</fullName>
    </recommendedName>
</protein>
<dbReference type="InterPro" id="IPR003591">
    <property type="entry name" value="Leu-rich_rpt_typical-subtyp"/>
</dbReference>
<keyword evidence="1" id="KW-0433">Leucine-rich repeat</keyword>
<dbReference type="Pfam" id="PF00560">
    <property type="entry name" value="LRR_1"/>
    <property type="match status" value="1"/>
</dbReference>
<evidence type="ECO:0000256" key="3">
    <source>
        <dbReference type="ARBA" id="ARBA00022737"/>
    </source>
</evidence>
<dbReference type="PANTHER" id="PTHR24373:SF370">
    <property type="entry name" value="FISH-LIPS, ISOFORM E"/>
    <property type="match status" value="1"/>
</dbReference>
<evidence type="ECO:0000256" key="4">
    <source>
        <dbReference type="SAM" id="SignalP"/>
    </source>
</evidence>
<accession>A0A6V7JF59</accession>
<keyword evidence="3" id="KW-0677">Repeat</keyword>